<keyword evidence="12" id="KW-1185">Reference proteome</keyword>
<dbReference type="EMBL" id="JAOL01000166">
    <property type="protein sequence ID" value="EUA87100.1"/>
    <property type="molecule type" value="Genomic_DNA"/>
</dbReference>
<dbReference type="PANTHER" id="PTHR13822">
    <property type="entry name" value="ATP SYNTHASE DELTA/EPSILON CHAIN"/>
    <property type="match status" value="1"/>
</dbReference>
<keyword evidence="8" id="KW-1003">Cell membrane</keyword>
<comment type="subunit">
    <text evidence="8 9">F-type ATPases have 2 components, CF(1) - the catalytic core - and CF(0) - the membrane proton channel. CF(1) has five subunits: alpha(3), beta(3), gamma(1), delta(1), epsilon(1). CF(0) has three main subunits: a, b and c.</text>
</comment>
<comment type="function">
    <text evidence="8">Produces ATP from ADP in the presence of a proton gradient across the membrane.</text>
</comment>
<evidence type="ECO:0000256" key="8">
    <source>
        <dbReference type="HAMAP-Rule" id="MF_00530"/>
    </source>
</evidence>
<dbReference type="SUPFAM" id="SSF51344">
    <property type="entry name" value="Epsilon subunit of F1F0-ATP synthase N-terminal domain"/>
    <property type="match status" value="1"/>
</dbReference>
<dbReference type="Gene3D" id="2.60.15.10">
    <property type="entry name" value="F0F1 ATP synthase delta/epsilon subunit, N-terminal"/>
    <property type="match status" value="1"/>
</dbReference>
<reference evidence="11 12" key="1">
    <citation type="submission" date="2014-01" db="EMBL/GenBank/DDBJ databases">
        <authorList>
            <person name="Dobos K."/>
            <person name="Lenaerts A."/>
            <person name="Ordway D."/>
            <person name="DeGroote M.A."/>
            <person name="Parker T."/>
            <person name="Sizemore C."/>
            <person name="Tallon L.J."/>
            <person name="Sadzewicz L.K."/>
            <person name="Sengamalay N."/>
            <person name="Fraser C.M."/>
            <person name="Hine E."/>
            <person name="Shefchek K.A."/>
            <person name="Das S.P."/>
            <person name="Tettelin H."/>
        </authorList>
    </citation>
    <scope>NUCLEOTIDE SEQUENCE [LARGE SCALE GENOMIC DNA]</scope>
    <source>
        <strain evidence="11 12">Harvey</strain>
    </source>
</reference>
<keyword evidence="8" id="KW-0375">Hydrogen ion transport</keyword>
<evidence type="ECO:0000256" key="6">
    <source>
        <dbReference type="ARBA" id="ARBA00023196"/>
    </source>
</evidence>
<accession>A0ABP3AA24</accession>
<dbReference type="NCBIfam" id="TIGR01216">
    <property type="entry name" value="ATP_synt_epsi"/>
    <property type="match status" value="1"/>
</dbReference>
<protein>
    <recommendedName>
        <fullName evidence="8">ATP synthase epsilon chain</fullName>
    </recommendedName>
    <alternativeName>
        <fullName evidence="8">ATP synthase F1 sector epsilon subunit</fullName>
    </alternativeName>
    <alternativeName>
        <fullName evidence="8">F-ATPase epsilon subunit</fullName>
    </alternativeName>
</protein>
<dbReference type="InterPro" id="IPR020546">
    <property type="entry name" value="ATP_synth_F1_dsu/esu_N"/>
</dbReference>
<evidence type="ECO:0000256" key="1">
    <source>
        <dbReference type="ARBA" id="ARBA00004202"/>
    </source>
</evidence>
<proteinExistence type="inferred from homology"/>
<dbReference type="HAMAP" id="MF_00530">
    <property type="entry name" value="ATP_synth_epsil_bac"/>
    <property type="match status" value="1"/>
</dbReference>
<name>A0ABP3AA24_MYCUL</name>
<keyword evidence="3 8" id="KW-0813">Transport</keyword>
<comment type="similarity">
    <text evidence="2 8 9">Belongs to the ATPase epsilon chain family.</text>
</comment>
<evidence type="ECO:0000256" key="3">
    <source>
        <dbReference type="ARBA" id="ARBA00022448"/>
    </source>
</evidence>
<comment type="subcellular location">
    <subcellularLocation>
        <location evidence="1 8">Cell membrane</location>
        <topology evidence="1 8">Peripheral membrane protein</topology>
    </subcellularLocation>
</comment>
<keyword evidence="4 8" id="KW-0406">Ion transport</keyword>
<dbReference type="PANTHER" id="PTHR13822:SF10">
    <property type="entry name" value="ATP SYNTHASE EPSILON CHAIN, CHLOROPLASTIC"/>
    <property type="match status" value="1"/>
</dbReference>
<organism evidence="11 12">
    <name type="scientific">Mycobacterium ulcerans str. Harvey</name>
    <dbReference type="NCBI Taxonomy" id="1299332"/>
    <lineage>
        <taxon>Bacteria</taxon>
        <taxon>Bacillati</taxon>
        <taxon>Actinomycetota</taxon>
        <taxon>Actinomycetes</taxon>
        <taxon>Mycobacteriales</taxon>
        <taxon>Mycobacteriaceae</taxon>
        <taxon>Mycobacterium</taxon>
        <taxon>Mycobacterium ulcerans group</taxon>
    </lineage>
</organism>
<evidence type="ECO:0000313" key="12">
    <source>
        <dbReference type="Proteomes" id="UP000020681"/>
    </source>
</evidence>
<feature type="domain" description="ATP synthase F1 complex delta/epsilon subunit N-terminal" evidence="10">
    <location>
        <begin position="10"/>
        <end position="89"/>
    </location>
</feature>
<keyword evidence="11" id="KW-0378">Hydrolase</keyword>
<evidence type="ECO:0000256" key="5">
    <source>
        <dbReference type="ARBA" id="ARBA00023136"/>
    </source>
</evidence>
<gene>
    <name evidence="8 11" type="primary">atpC</name>
    <name evidence="11" type="ORF">I551_6394</name>
</gene>
<evidence type="ECO:0000256" key="4">
    <source>
        <dbReference type="ARBA" id="ARBA00023065"/>
    </source>
</evidence>
<dbReference type="Proteomes" id="UP000020681">
    <property type="component" value="Unassembled WGS sequence"/>
</dbReference>
<evidence type="ECO:0000313" key="11">
    <source>
        <dbReference type="EMBL" id="EUA87100.1"/>
    </source>
</evidence>
<dbReference type="InterPro" id="IPR036771">
    <property type="entry name" value="ATPsynth_dsu/esu_N"/>
</dbReference>
<evidence type="ECO:0000256" key="2">
    <source>
        <dbReference type="ARBA" id="ARBA00005712"/>
    </source>
</evidence>
<sequence>MAELNVEIVNVEIVAVDRKIWSGAGTFLFTRTTVGEIGILPNHIPLVAQLVDDAMVRVERDGDKDLRIAVDGGFMSVTDAGVSILAESAEFESEIDEAVARQDSESDDPRTAARGRARLRAVGAID</sequence>
<evidence type="ECO:0000256" key="9">
    <source>
        <dbReference type="RuleBase" id="RU003656"/>
    </source>
</evidence>
<keyword evidence="5 8" id="KW-0472">Membrane</keyword>
<evidence type="ECO:0000256" key="7">
    <source>
        <dbReference type="ARBA" id="ARBA00023310"/>
    </source>
</evidence>
<dbReference type="NCBIfam" id="NF009977">
    <property type="entry name" value="PRK13442.1"/>
    <property type="match status" value="1"/>
</dbReference>
<keyword evidence="6 8" id="KW-0139">CF(1)</keyword>
<comment type="caution">
    <text evidence="11">The sequence shown here is derived from an EMBL/GenBank/DDBJ whole genome shotgun (WGS) entry which is preliminary data.</text>
</comment>
<keyword evidence="7 8" id="KW-0066">ATP synthesis</keyword>
<dbReference type="InterPro" id="IPR001469">
    <property type="entry name" value="ATP_synth_F1_dsu/esu"/>
</dbReference>
<dbReference type="CDD" id="cd12152">
    <property type="entry name" value="F1-ATPase_delta"/>
    <property type="match status" value="1"/>
</dbReference>
<dbReference type="GO" id="GO:0016787">
    <property type="term" value="F:hydrolase activity"/>
    <property type="evidence" value="ECO:0007669"/>
    <property type="project" value="UniProtKB-KW"/>
</dbReference>
<dbReference type="Pfam" id="PF02823">
    <property type="entry name" value="ATP-synt_DE_N"/>
    <property type="match status" value="1"/>
</dbReference>
<evidence type="ECO:0000259" key="10">
    <source>
        <dbReference type="Pfam" id="PF02823"/>
    </source>
</evidence>